<dbReference type="InterPro" id="IPR005151">
    <property type="entry name" value="Tail-specific_protease"/>
</dbReference>
<dbReference type="InterPro" id="IPR029045">
    <property type="entry name" value="ClpP/crotonase-like_dom_sf"/>
</dbReference>
<dbReference type="SMART" id="SM00245">
    <property type="entry name" value="TSPc"/>
    <property type="match status" value="1"/>
</dbReference>
<keyword evidence="3" id="KW-0378">Hydrolase</keyword>
<dbReference type="EC" id="3.4.-.-" evidence="3"/>
<dbReference type="SUPFAM" id="SSF52096">
    <property type="entry name" value="ClpP/crotonase"/>
    <property type="match status" value="1"/>
</dbReference>
<organism evidence="3 4">
    <name type="scientific">Sphingobacterium suaedae</name>
    <dbReference type="NCBI Taxonomy" id="1686402"/>
    <lineage>
        <taxon>Bacteria</taxon>
        <taxon>Pseudomonadati</taxon>
        <taxon>Bacteroidota</taxon>
        <taxon>Sphingobacteriia</taxon>
        <taxon>Sphingobacteriales</taxon>
        <taxon>Sphingobacteriaceae</taxon>
        <taxon>Sphingobacterium</taxon>
    </lineage>
</organism>
<comment type="caution">
    <text evidence="3">The sequence shown here is derived from an EMBL/GenBank/DDBJ whole genome shotgun (WGS) entry which is preliminary data.</text>
</comment>
<feature type="signal peptide" evidence="1">
    <location>
        <begin position="1"/>
        <end position="20"/>
    </location>
</feature>
<keyword evidence="1" id="KW-0732">Signal</keyword>
<name>A0ABW5KJF3_9SPHI</name>
<accession>A0ABW5KJF3</accession>
<evidence type="ECO:0000313" key="4">
    <source>
        <dbReference type="Proteomes" id="UP001597545"/>
    </source>
</evidence>
<gene>
    <name evidence="3" type="ORF">ACFSR5_15765</name>
</gene>
<feature type="domain" description="Tail specific protease" evidence="2">
    <location>
        <begin position="102"/>
        <end position="311"/>
    </location>
</feature>
<evidence type="ECO:0000259" key="2">
    <source>
        <dbReference type="SMART" id="SM00245"/>
    </source>
</evidence>
<keyword evidence="4" id="KW-1185">Reference proteome</keyword>
<dbReference type="RefSeq" id="WP_380905424.1">
    <property type="nucleotide sequence ID" value="NZ_JBHUEG010000012.1"/>
</dbReference>
<dbReference type="PANTHER" id="PTHR11261:SF3">
    <property type="entry name" value="RETINOL-BINDING PROTEIN 3"/>
    <property type="match status" value="1"/>
</dbReference>
<proteinExistence type="predicted"/>
<sequence length="340" mass="38148">MIRNIVLSAIFFSIYPLAHAQIAADVKLFIERSFEFIDSNTINTQNIDSIKNWLYTNSANSNSVDDVAPLYTEVFKRLNDHHGNLQYKDKTYGWKVPLKNANAYIKKRLTEEKSVMSMVLKGEYGYLRIPGNTDYAFKKVDSIASDIVDHINKINSPNIKGWIIDLRCNTGGNMYPMMLGLKDFIGDEVVFGGFQNAKGKPTGKWEIVSGNMLIDGIYLQRTSHLNRSIPSTVPLAILTSSYTASAGEMTAISLIGRPHTIVIGETTANYITAVQGFKINVNAAINLSTDYVVDRNKKVYTNSIVPDREVVGGDNFDEMLKDEKINMALNILEKKEFYDN</sequence>
<dbReference type="EMBL" id="JBHULR010000015">
    <property type="protein sequence ID" value="MFD2549104.1"/>
    <property type="molecule type" value="Genomic_DNA"/>
</dbReference>
<protein>
    <submittedName>
        <fullName evidence="3">S41 family peptidase</fullName>
        <ecNumber evidence="3">3.4.-.-</ecNumber>
    </submittedName>
</protein>
<dbReference type="Proteomes" id="UP001597545">
    <property type="component" value="Unassembled WGS sequence"/>
</dbReference>
<dbReference type="Pfam" id="PF03572">
    <property type="entry name" value="Peptidase_S41"/>
    <property type="match status" value="1"/>
</dbReference>
<evidence type="ECO:0000256" key="1">
    <source>
        <dbReference type="SAM" id="SignalP"/>
    </source>
</evidence>
<evidence type="ECO:0000313" key="3">
    <source>
        <dbReference type="EMBL" id="MFD2549104.1"/>
    </source>
</evidence>
<dbReference type="GO" id="GO:0016787">
    <property type="term" value="F:hydrolase activity"/>
    <property type="evidence" value="ECO:0007669"/>
    <property type="project" value="UniProtKB-KW"/>
</dbReference>
<dbReference type="Gene3D" id="3.90.226.10">
    <property type="entry name" value="2-enoyl-CoA Hydratase, Chain A, domain 1"/>
    <property type="match status" value="1"/>
</dbReference>
<dbReference type="PANTHER" id="PTHR11261">
    <property type="entry name" value="INTERPHOTORECEPTOR RETINOID-BINDING PROTEIN"/>
    <property type="match status" value="1"/>
</dbReference>
<feature type="chain" id="PRO_5045064933" evidence="1">
    <location>
        <begin position="21"/>
        <end position="340"/>
    </location>
</feature>
<reference evidence="4" key="1">
    <citation type="journal article" date="2019" name="Int. J. Syst. Evol. Microbiol.">
        <title>The Global Catalogue of Microorganisms (GCM) 10K type strain sequencing project: providing services to taxonomists for standard genome sequencing and annotation.</title>
        <authorList>
            <consortium name="The Broad Institute Genomics Platform"/>
            <consortium name="The Broad Institute Genome Sequencing Center for Infectious Disease"/>
            <person name="Wu L."/>
            <person name="Ma J."/>
        </authorList>
    </citation>
    <scope>NUCLEOTIDE SEQUENCE [LARGE SCALE GENOMIC DNA]</scope>
    <source>
        <strain evidence="4">KCTC 42662</strain>
    </source>
</reference>